<dbReference type="PANTHER" id="PTHR32182">
    <property type="entry name" value="DNA REPLICATION AND REPAIR PROTEIN RECF"/>
    <property type="match status" value="1"/>
</dbReference>
<reference evidence="3 4" key="1">
    <citation type="submission" date="2016-10" db="EMBL/GenBank/DDBJ databases">
        <authorList>
            <person name="de Groot N.N."/>
        </authorList>
    </citation>
    <scope>NUCLEOTIDE SEQUENCE [LARGE SCALE GENOMIC DNA]</scope>
    <source>
        <strain evidence="3 4">JCM 21544</strain>
    </source>
</reference>
<organism evidence="3 4">
    <name type="scientific">Pseudomonas indica</name>
    <dbReference type="NCBI Taxonomy" id="137658"/>
    <lineage>
        <taxon>Bacteria</taxon>
        <taxon>Pseudomonadati</taxon>
        <taxon>Pseudomonadota</taxon>
        <taxon>Gammaproteobacteria</taxon>
        <taxon>Pseudomonadales</taxon>
        <taxon>Pseudomonadaceae</taxon>
        <taxon>Pseudomonas</taxon>
    </lineage>
</organism>
<keyword evidence="4" id="KW-1185">Reference proteome</keyword>
<dbReference type="STRING" id="137658.SAMN05216186_106122"/>
<dbReference type="PANTHER" id="PTHR32182:SF22">
    <property type="entry name" value="ATP-DEPENDENT ENDONUCLEASE, OLD FAMILY-RELATED"/>
    <property type="match status" value="1"/>
</dbReference>
<dbReference type="AlphaFoldDB" id="A0A1G9B236"/>
<sequence length="782" mass="89969">MLKRISKIQNVGKFRGCKAGNIEFNKISIIYGLNTYGKSTLTDIFKSLRNGDDVLIKKRLSIPEDKLPQEVVLSFQKDGKEVAVSYNQRGWSANIEDGQRINIYDEDFYHQNLFSSREFTRSTKEQFSAFILGKQGVDKANLIAGKNKVKGDLVRTRTRLTKDAFADIADVKNFLALPVDKTKEELESERDRLREEWANKSRQQKALQEILGRAVFKPVEQGSKFETSAKDINEVLRSTFQTENVEAQAELEKHIERCFKTKDKAEAWIRQGVEQNNGVECQFCGQELSDKALSLLEQYKKSFDTSFQDFRDQAIKRLLDQDQMTVKAMPQQREIDTIAENSKLELIYKDISDIDLGDCYERLEALAADIRELKELVEGEFRPFKESLDSAIKEKSEAPQQAVREIEYDTLLSLLNNYNSAKVEYNALGAEINECYAAFKEKLRLTDYATELGELKSLGEMQNLKIKRFERDGQCKELSALEAEVESLEKEIPRLLEELQKEQSDYLDKFFAALNENFQKFGSRDFGLSKAINRAGHVPIYHLKVSFRGKVISETNIDRIFSESDRRALALAVFWTSLSNQSDEELARSVVVLDDPVTSFDMNRRHTVNREIINISERACQVILLTHYEPAVVDILNKYKKSKPIMFCQIVRDGDNSTIEVGDAEAFCRNDHENKRVEILSFISGQSRLADASCLRVFLEYEIDSRFAKQIIANGISNMQLGEKIDKLHELQVISDATKNKSHAWREDLNPDHHRWSDSNDEERRQLANDFFEFIYNELSVA</sequence>
<dbReference type="Proteomes" id="UP000198706">
    <property type="component" value="Unassembled WGS sequence"/>
</dbReference>
<proteinExistence type="predicted"/>
<protein>
    <submittedName>
        <fullName evidence="3">Wobble nucleotide-excising tRNase</fullName>
    </submittedName>
</protein>
<gene>
    <name evidence="3" type="ORF">SAMN05216186_106122</name>
</gene>
<name>A0A1G9B236_9PSED</name>
<dbReference type="GO" id="GO:0000731">
    <property type="term" value="P:DNA synthesis involved in DNA repair"/>
    <property type="evidence" value="ECO:0007669"/>
    <property type="project" value="TreeGrafter"/>
</dbReference>
<dbReference type="SUPFAM" id="SSF52540">
    <property type="entry name" value="P-loop containing nucleoside triphosphate hydrolases"/>
    <property type="match status" value="1"/>
</dbReference>
<dbReference type="Pfam" id="PF13166">
    <property type="entry name" value="AAA_13"/>
    <property type="match status" value="1"/>
</dbReference>
<dbReference type="GO" id="GO:0006302">
    <property type="term" value="P:double-strand break repair"/>
    <property type="evidence" value="ECO:0007669"/>
    <property type="project" value="TreeGrafter"/>
</dbReference>
<evidence type="ECO:0000313" key="3">
    <source>
        <dbReference type="EMBL" id="SDK33661.1"/>
    </source>
</evidence>
<feature type="coiled-coil region" evidence="1">
    <location>
        <begin position="471"/>
        <end position="505"/>
    </location>
</feature>
<dbReference type="Gene3D" id="3.40.50.300">
    <property type="entry name" value="P-loop containing nucleotide triphosphate hydrolases"/>
    <property type="match status" value="2"/>
</dbReference>
<dbReference type="RefSeq" id="WP_084335445.1">
    <property type="nucleotide sequence ID" value="NZ_FNFD01000006.1"/>
</dbReference>
<dbReference type="InterPro" id="IPR026866">
    <property type="entry name" value="CR006_AAA"/>
</dbReference>
<evidence type="ECO:0000259" key="2">
    <source>
        <dbReference type="Pfam" id="PF13166"/>
    </source>
</evidence>
<feature type="domain" description="Protein CR006 P-loop" evidence="2">
    <location>
        <begin position="19"/>
        <end position="627"/>
    </location>
</feature>
<accession>A0A1G9B236</accession>
<dbReference type="InterPro" id="IPR027417">
    <property type="entry name" value="P-loop_NTPase"/>
</dbReference>
<evidence type="ECO:0000256" key="1">
    <source>
        <dbReference type="SAM" id="Coils"/>
    </source>
</evidence>
<dbReference type="EMBL" id="FNFD01000006">
    <property type="protein sequence ID" value="SDK33661.1"/>
    <property type="molecule type" value="Genomic_DNA"/>
</dbReference>
<evidence type="ECO:0000313" key="4">
    <source>
        <dbReference type="Proteomes" id="UP000198706"/>
    </source>
</evidence>
<keyword evidence="1" id="KW-0175">Coiled coil</keyword>